<dbReference type="Proteomes" id="UP000623467">
    <property type="component" value="Unassembled WGS sequence"/>
</dbReference>
<sequence length="236" mass="26049">MRSLPSFRSRSLTPKMQQLSDALIKVPSTQKHVRKFDLLLPTDHLDEYFKTIGFPPPTPLVVFRAECDSPDHIAEVFSDPEFQRAFVGSAEFDLPKGNWFATDVVTRQFHSEASTGKPGVHGIMIVKVPPNIAIEQFREQLLAAHDAYFALPGAQKALRTHTVASPNDSMNAHIRTAGLTVAEATFIVYFEAESVEGIMEVAAKADMAKHVETEMKDRGSHVDNCGFGVNVVTKIA</sequence>
<organism evidence="1 2">
    <name type="scientific">Mycena sanguinolenta</name>
    <dbReference type="NCBI Taxonomy" id="230812"/>
    <lineage>
        <taxon>Eukaryota</taxon>
        <taxon>Fungi</taxon>
        <taxon>Dikarya</taxon>
        <taxon>Basidiomycota</taxon>
        <taxon>Agaricomycotina</taxon>
        <taxon>Agaricomycetes</taxon>
        <taxon>Agaricomycetidae</taxon>
        <taxon>Agaricales</taxon>
        <taxon>Marasmiineae</taxon>
        <taxon>Mycenaceae</taxon>
        <taxon>Mycena</taxon>
    </lineage>
</organism>
<name>A0A8H6XNL7_9AGAR</name>
<evidence type="ECO:0000313" key="2">
    <source>
        <dbReference type="Proteomes" id="UP000623467"/>
    </source>
</evidence>
<protein>
    <submittedName>
        <fullName evidence="1">Uncharacterized protein</fullName>
    </submittedName>
</protein>
<comment type="caution">
    <text evidence="1">The sequence shown here is derived from an EMBL/GenBank/DDBJ whole genome shotgun (WGS) entry which is preliminary data.</text>
</comment>
<evidence type="ECO:0000313" key="1">
    <source>
        <dbReference type="EMBL" id="KAF7343702.1"/>
    </source>
</evidence>
<dbReference type="EMBL" id="JACAZH010000022">
    <property type="protein sequence ID" value="KAF7343702.1"/>
    <property type="molecule type" value="Genomic_DNA"/>
</dbReference>
<proteinExistence type="predicted"/>
<keyword evidence="2" id="KW-1185">Reference proteome</keyword>
<dbReference type="AlphaFoldDB" id="A0A8H6XNL7"/>
<gene>
    <name evidence="1" type="ORF">MSAN_01950300</name>
</gene>
<reference evidence="1" key="1">
    <citation type="submission" date="2020-05" db="EMBL/GenBank/DDBJ databases">
        <title>Mycena genomes resolve the evolution of fungal bioluminescence.</title>
        <authorList>
            <person name="Tsai I.J."/>
        </authorList>
    </citation>
    <scope>NUCLEOTIDE SEQUENCE</scope>
    <source>
        <strain evidence="1">160909Yilan</strain>
    </source>
</reference>
<dbReference type="OrthoDB" id="2886003at2759"/>
<accession>A0A8H6XNL7</accession>